<evidence type="ECO:0000313" key="2">
    <source>
        <dbReference type="EMBL" id="MBK8891306.1"/>
    </source>
</evidence>
<organism evidence="2 3">
    <name type="scientific">Candidatus Dechloromonas phosphorivorans</name>
    <dbReference type="NCBI Taxonomy" id="2899244"/>
    <lineage>
        <taxon>Bacteria</taxon>
        <taxon>Pseudomonadati</taxon>
        <taxon>Pseudomonadota</taxon>
        <taxon>Betaproteobacteria</taxon>
        <taxon>Rhodocyclales</taxon>
        <taxon>Azonexaceae</taxon>
        <taxon>Dechloromonas</taxon>
    </lineage>
</organism>
<evidence type="ECO:0000313" key="3">
    <source>
        <dbReference type="Proteomes" id="UP000808146"/>
    </source>
</evidence>
<accession>A0A9D7QIF3</accession>
<dbReference type="GO" id="GO:0016836">
    <property type="term" value="F:hydro-lyase activity"/>
    <property type="evidence" value="ECO:0007669"/>
    <property type="project" value="InterPro"/>
</dbReference>
<dbReference type="InterPro" id="IPR017953">
    <property type="entry name" value="Carbohydrate_kinase_pred_CS"/>
</dbReference>
<dbReference type="Gene3D" id="3.40.1190.20">
    <property type="match status" value="1"/>
</dbReference>
<sequence length="83" mass="8455">MPDPRSSGRPRPPARELAERYRSLIALKGCGTVIATTIEATAGPRSTAAGGSIPQATREWPPAGMGDVLSGMIVALLAQGLAG</sequence>
<evidence type="ECO:0000259" key="1">
    <source>
        <dbReference type="PROSITE" id="PS51383"/>
    </source>
</evidence>
<reference evidence="2" key="1">
    <citation type="submission" date="2020-10" db="EMBL/GenBank/DDBJ databases">
        <title>Connecting structure to function with the recovery of over 1000 high-quality activated sludge metagenome-assembled genomes encoding full-length rRNA genes using long-read sequencing.</title>
        <authorList>
            <person name="Singleton C.M."/>
            <person name="Petriglieri F."/>
            <person name="Kristensen J.M."/>
            <person name="Kirkegaard R.H."/>
            <person name="Michaelsen T.Y."/>
            <person name="Andersen M.H."/>
            <person name="Karst S.M."/>
            <person name="Dueholm M.S."/>
            <person name="Nielsen P.H."/>
            <person name="Albertsen M."/>
        </authorList>
    </citation>
    <scope>NUCLEOTIDE SEQUENCE</scope>
    <source>
        <strain evidence="2">OdNE_18-Q3-R46-58_BAT3C.305</strain>
    </source>
</reference>
<dbReference type="PROSITE" id="PS01050">
    <property type="entry name" value="YJEF_C_2"/>
    <property type="match status" value="1"/>
</dbReference>
<dbReference type="Pfam" id="PF01256">
    <property type="entry name" value="Carb_kinase"/>
    <property type="match status" value="1"/>
</dbReference>
<feature type="domain" description="YjeF C-terminal" evidence="1">
    <location>
        <begin position="1"/>
        <end position="83"/>
    </location>
</feature>
<proteinExistence type="predicted"/>
<comment type="caution">
    <text evidence="2">The sequence shown here is derived from an EMBL/GenBank/DDBJ whole genome shotgun (WGS) entry which is preliminary data.</text>
</comment>
<dbReference type="SUPFAM" id="SSF53613">
    <property type="entry name" value="Ribokinase-like"/>
    <property type="match status" value="1"/>
</dbReference>
<dbReference type="AlphaFoldDB" id="A0A9D7QIF3"/>
<dbReference type="PROSITE" id="PS51383">
    <property type="entry name" value="YJEF_C_3"/>
    <property type="match status" value="1"/>
</dbReference>
<dbReference type="InterPro" id="IPR000631">
    <property type="entry name" value="CARKD"/>
</dbReference>
<dbReference type="InterPro" id="IPR029056">
    <property type="entry name" value="Ribokinase-like"/>
</dbReference>
<name>A0A9D7QIF3_9RHOO</name>
<gene>
    <name evidence="2" type="ORF">IPN75_13565</name>
</gene>
<dbReference type="EMBL" id="JADKBR010000017">
    <property type="protein sequence ID" value="MBK8891306.1"/>
    <property type="molecule type" value="Genomic_DNA"/>
</dbReference>
<protein>
    <recommendedName>
        <fullName evidence="1">YjeF C-terminal domain-containing protein</fullName>
    </recommendedName>
</protein>
<dbReference type="Proteomes" id="UP000808146">
    <property type="component" value="Unassembled WGS sequence"/>
</dbReference>